<protein>
    <submittedName>
        <fullName evidence="1">AMV026</fullName>
    </submittedName>
</protein>
<accession>Q9EN22</accession>
<dbReference type="KEGG" id="vg:1494616"/>
<keyword evidence="2" id="KW-1185">Reference proteome</keyword>
<dbReference type="Proteomes" id="UP000000872">
    <property type="component" value="Segment"/>
</dbReference>
<dbReference type="GeneID" id="1494616"/>
<evidence type="ECO:0000313" key="1">
    <source>
        <dbReference type="EMBL" id="AAG02732.1"/>
    </source>
</evidence>
<reference evidence="1 2" key="1">
    <citation type="journal article" date="2000" name="Virology">
        <title>Complete genomic sequence of the Amsacta moorei entomopoxvirus: analysis and comparison with other poxviruses.</title>
        <authorList>
            <person name="Bawden A.L."/>
            <person name="Glassberg K.J."/>
            <person name="Diggans J."/>
            <person name="Shaw R."/>
            <person name="Farmerie W."/>
            <person name="Moyer R.W."/>
        </authorList>
    </citation>
    <scope>NUCLEOTIDE SEQUENCE [LARGE SCALE GENOMIC DNA]</scope>
</reference>
<proteinExistence type="predicted"/>
<organismHost>
    <name type="scientific">Amsacta</name>
    <dbReference type="NCBI Taxonomy" id="340055"/>
</organismHost>
<organism evidence="1 2">
    <name type="scientific">Amsacta moorei entomopoxvirus</name>
    <name type="common">AmEPV</name>
    <dbReference type="NCBI Taxonomy" id="28321"/>
    <lineage>
        <taxon>Viruses</taxon>
        <taxon>Varidnaviria</taxon>
        <taxon>Bamfordvirae</taxon>
        <taxon>Nucleocytoviricota</taxon>
        <taxon>Pokkesviricetes</taxon>
        <taxon>Chitovirales</taxon>
        <taxon>Poxviridae</taxon>
        <taxon>Entomopoxvirinae</taxon>
        <taxon>Betaentomopoxvirus</taxon>
    </lineage>
</organism>
<sequence>MCDKINNFQKKLLNNLKLKLYDNVNKIIENKTPLHDLKVILNKNIKKLIIYHNKIYKKYLKIFLERKYKLLMNELIRRIKIEKFIKICYDISSKNINILLNEINIYVANLIYINNII</sequence>
<dbReference type="EMBL" id="AF250284">
    <property type="protein sequence ID" value="AAG02732.1"/>
    <property type="molecule type" value="Genomic_DNA"/>
</dbReference>
<dbReference type="RefSeq" id="NP_064808.1">
    <property type="nucleotide sequence ID" value="NC_002520.1"/>
</dbReference>
<evidence type="ECO:0000313" key="2">
    <source>
        <dbReference type="Proteomes" id="UP000000872"/>
    </source>
</evidence>
<name>Q9EN22_AMEPV</name>
<gene>
    <name evidence="1" type="primary">AMV026</name>
</gene>